<dbReference type="Proteomes" id="UP000299102">
    <property type="component" value="Unassembled WGS sequence"/>
</dbReference>
<accession>A0A4C1Y677</accession>
<sequence length="156" mass="17462">MKDTSERFFSIAESHPITLLSAVVSYKALPPYHFIHRPQNALTNPPDALTFEIPVRPSHTGMLLCLKIKWLRLVPVPIYFICRDDSIKESSIAKSRVVGTPTYVQSTVCYSISHTCGYIGGKTLRLVFRGIINDLSWRGAALANSHPLSKHQKTGR</sequence>
<organism evidence="1 2">
    <name type="scientific">Eumeta variegata</name>
    <name type="common">Bagworm moth</name>
    <name type="synonym">Eumeta japonica</name>
    <dbReference type="NCBI Taxonomy" id="151549"/>
    <lineage>
        <taxon>Eukaryota</taxon>
        <taxon>Metazoa</taxon>
        <taxon>Ecdysozoa</taxon>
        <taxon>Arthropoda</taxon>
        <taxon>Hexapoda</taxon>
        <taxon>Insecta</taxon>
        <taxon>Pterygota</taxon>
        <taxon>Neoptera</taxon>
        <taxon>Endopterygota</taxon>
        <taxon>Lepidoptera</taxon>
        <taxon>Glossata</taxon>
        <taxon>Ditrysia</taxon>
        <taxon>Tineoidea</taxon>
        <taxon>Psychidae</taxon>
        <taxon>Oiketicinae</taxon>
        <taxon>Eumeta</taxon>
    </lineage>
</organism>
<dbReference type="EMBL" id="BGZK01001107">
    <property type="protein sequence ID" value="GBP71418.1"/>
    <property type="molecule type" value="Genomic_DNA"/>
</dbReference>
<evidence type="ECO:0000313" key="1">
    <source>
        <dbReference type="EMBL" id="GBP71418.1"/>
    </source>
</evidence>
<name>A0A4C1Y677_EUMVA</name>
<evidence type="ECO:0000313" key="2">
    <source>
        <dbReference type="Proteomes" id="UP000299102"/>
    </source>
</evidence>
<protein>
    <submittedName>
        <fullName evidence="1">Uncharacterized protein</fullName>
    </submittedName>
</protein>
<reference evidence="1 2" key="1">
    <citation type="journal article" date="2019" name="Commun. Biol.">
        <title>The bagworm genome reveals a unique fibroin gene that provides high tensile strength.</title>
        <authorList>
            <person name="Kono N."/>
            <person name="Nakamura H."/>
            <person name="Ohtoshi R."/>
            <person name="Tomita M."/>
            <person name="Numata K."/>
            <person name="Arakawa K."/>
        </authorList>
    </citation>
    <scope>NUCLEOTIDE SEQUENCE [LARGE SCALE GENOMIC DNA]</scope>
</reference>
<proteinExistence type="predicted"/>
<gene>
    <name evidence="1" type="ORF">EVAR_44786_1</name>
</gene>
<comment type="caution">
    <text evidence="1">The sequence shown here is derived from an EMBL/GenBank/DDBJ whole genome shotgun (WGS) entry which is preliminary data.</text>
</comment>
<keyword evidence="2" id="KW-1185">Reference proteome</keyword>
<dbReference type="AlphaFoldDB" id="A0A4C1Y677"/>
<dbReference type="OrthoDB" id="10050074at2759"/>